<feature type="transmembrane region" description="Helical" evidence="1">
    <location>
        <begin position="40"/>
        <end position="60"/>
    </location>
</feature>
<sequence>MARKSASAPPQEPTAPLPAELLTAPGEFAARLAPTEPVGWRYLGVVALSGVLSGVSYALLVRPAANLAAEAARTAPPGVLTHVTNVVGGMFLTALTFALMWALGRLGGGRESRSGEVYGASFAVFVPLYLLVIVWTLLTPGVAFEPAALPAGGNGTSVENAALRAAARTPAALALLTVTVVGLAVQFVLVYQALRVLTGSFPRALAGTLLPVLPALAVQLIAIAPLLSRRWS</sequence>
<gene>
    <name evidence="2" type="ORF">GCM10008955_04580</name>
</gene>
<evidence type="ECO:0000313" key="3">
    <source>
        <dbReference type="Proteomes" id="UP000647587"/>
    </source>
</evidence>
<name>A0ABQ2EK26_9DEIO</name>
<keyword evidence="1" id="KW-0812">Transmembrane</keyword>
<feature type="transmembrane region" description="Helical" evidence="1">
    <location>
        <begin position="171"/>
        <end position="192"/>
    </location>
</feature>
<evidence type="ECO:0008006" key="4">
    <source>
        <dbReference type="Google" id="ProtNLM"/>
    </source>
</evidence>
<keyword evidence="1" id="KW-1133">Transmembrane helix</keyword>
<dbReference type="RefSeq" id="WP_189004125.1">
    <property type="nucleotide sequence ID" value="NZ_BMPP01000001.1"/>
</dbReference>
<keyword evidence="3" id="KW-1185">Reference proteome</keyword>
<evidence type="ECO:0000256" key="1">
    <source>
        <dbReference type="SAM" id="Phobius"/>
    </source>
</evidence>
<protein>
    <recommendedName>
        <fullName evidence="4">Yip1 domain-containing protein</fullName>
    </recommendedName>
</protein>
<comment type="caution">
    <text evidence="2">The sequence shown here is derived from an EMBL/GenBank/DDBJ whole genome shotgun (WGS) entry which is preliminary data.</text>
</comment>
<feature type="transmembrane region" description="Helical" evidence="1">
    <location>
        <begin position="204"/>
        <end position="227"/>
    </location>
</feature>
<dbReference type="Proteomes" id="UP000647587">
    <property type="component" value="Unassembled WGS sequence"/>
</dbReference>
<organism evidence="2 3">
    <name type="scientific">Deinococcus malanensis</name>
    <dbReference type="NCBI Taxonomy" id="1706855"/>
    <lineage>
        <taxon>Bacteria</taxon>
        <taxon>Thermotogati</taxon>
        <taxon>Deinococcota</taxon>
        <taxon>Deinococci</taxon>
        <taxon>Deinococcales</taxon>
        <taxon>Deinococcaceae</taxon>
        <taxon>Deinococcus</taxon>
    </lineage>
</organism>
<keyword evidence="1" id="KW-0472">Membrane</keyword>
<feature type="transmembrane region" description="Helical" evidence="1">
    <location>
        <begin position="115"/>
        <end position="138"/>
    </location>
</feature>
<evidence type="ECO:0000313" key="2">
    <source>
        <dbReference type="EMBL" id="GGK14269.1"/>
    </source>
</evidence>
<dbReference type="EMBL" id="BMPP01000001">
    <property type="protein sequence ID" value="GGK14269.1"/>
    <property type="molecule type" value="Genomic_DNA"/>
</dbReference>
<feature type="transmembrane region" description="Helical" evidence="1">
    <location>
        <begin position="80"/>
        <end position="103"/>
    </location>
</feature>
<proteinExistence type="predicted"/>
<accession>A0ABQ2EK26</accession>
<reference evidence="3" key="1">
    <citation type="journal article" date="2019" name="Int. J. Syst. Evol. Microbiol.">
        <title>The Global Catalogue of Microorganisms (GCM) 10K type strain sequencing project: providing services to taxonomists for standard genome sequencing and annotation.</title>
        <authorList>
            <consortium name="The Broad Institute Genomics Platform"/>
            <consortium name="The Broad Institute Genome Sequencing Center for Infectious Disease"/>
            <person name="Wu L."/>
            <person name="Ma J."/>
        </authorList>
    </citation>
    <scope>NUCLEOTIDE SEQUENCE [LARGE SCALE GENOMIC DNA]</scope>
    <source>
        <strain evidence="3">JCM 30331</strain>
    </source>
</reference>